<gene>
    <name evidence="1" type="ORF">S03H2_10075</name>
</gene>
<proteinExistence type="predicted"/>
<feature type="non-terminal residue" evidence="1">
    <location>
        <position position="36"/>
    </location>
</feature>
<dbReference type="EMBL" id="BARU01005202">
    <property type="protein sequence ID" value="GAH28200.1"/>
    <property type="molecule type" value="Genomic_DNA"/>
</dbReference>
<accession>X1F6I8</accession>
<name>X1F6I8_9ZZZZ</name>
<dbReference type="AlphaFoldDB" id="X1F6I8"/>
<sequence>MIFIIKVTTNKEEKAVDMIAERAEKKRINAYAVLKP</sequence>
<reference evidence="1" key="1">
    <citation type="journal article" date="2014" name="Front. Microbiol.">
        <title>High frequency of phylogenetically diverse reductive dehalogenase-homologous genes in deep subseafloor sedimentary metagenomes.</title>
        <authorList>
            <person name="Kawai M."/>
            <person name="Futagami T."/>
            <person name="Toyoda A."/>
            <person name="Takaki Y."/>
            <person name="Nishi S."/>
            <person name="Hori S."/>
            <person name="Arai W."/>
            <person name="Tsubouchi T."/>
            <person name="Morono Y."/>
            <person name="Uchiyama I."/>
            <person name="Ito T."/>
            <person name="Fujiyama A."/>
            <person name="Inagaki F."/>
            <person name="Takami H."/>
        </authorList>
    </citation>
    <scope>NUCLEOTIDE SEQUENCE</scope>
    <source>
        <strain evidence="1">Expedition CK06-06</strain>
    </source>
</reference>
<comment type="caution">
    <text evidence="1">The sequence shown here is derived from an EMBL/GenBank/DDBJ whole genome shotgun (WGS) entry which is preliminary data.</text>
</comment>
<organism evidence="1">
    <name type="scientific">marine sediment metagenome</name>
    <dbReference type="NCBI Taxonomy" id="412755"/>
    <lineage>
        <taxon>unclassified sequences</taxon>
        <taxon>metagenomes</taxon>
        <taxon>ecological metagenomes</taxon>
    </lineage>
</organism>
<evidence type="ECO:0000313" key="1">
    <source>
        <dbReference type="EMBL" id="GAH28200.1"/>
    </source>
</evidence>
<protein>
    <submittedName>
        <fullName evidence="1">Uncharacterized protein</fullName>
    </submittedName>
</protein>